<evidence type="ECO:0000313" key="3">
    <source>
        <dbReference type="Proteomes" id="UP000251166"/>
    </source>
</evidence>
<evidence type="ECO:0000313" key="2">
    <source>
        <dbReference type="EMBL" id="AXA38150.1"/>
    </source>
</evidence>
<dbReference type="EMBL" id="CP030760">
    <property type="protein sequence ID" value="AXA38150.1"/>
    <property type="molecule type" value="Genomic_DNA"/>
</dbReference>
<gene>
    <name evidence="2" type="ORF">DLJ82_0540</name>
</gene>
<proteinExistence type="predicted"/>
<reference evidence="2 3" key="1">
    <citation type="submission" date="2018-07" db="EMBL/GenBank/DDBJ databases">
        <title>Rhizobium leguminosarum strain:ATCC 14479 Genome sequencing and assembly.</title>
        <authorList>
            <person name="Chakraborty R."/>
        </authorList>
    </citation>
    <scope>NUCLEOTIDE SEQUENCE [LARGE SCALE GENOMIC DNA]</scope>
    <source>
        <strain evidence="2 3">ATCC 14479</strain>
    </source>
</reference>
<accession>A0A2Z4YA24</accession>
<name>A0A2Z4YA24_RHILE</name>
<evidence type="ECO:0000256" key="1">
    <source>
        <dbReference type="SAM" id="MobiDB-lite"/>
    </source>
</evidence>
<dbReference type="AlphaFoldDB" id="A0A2Z4YA24"/>
<dbReference type="Proteomes" id="UP000251166">
    <property type="component" value="Chromosome"/>
</dbReference>
<organism evidence="2 3">
    <name type="scientific">Rhizobium leguminosarum</name>
    <dbReference type="NCBI Taxonomy" id="384"/>
    <lineage>
        <taxon>Bacteria</taxon>
        <taxon>Pseudomonadati</taxon>
        <taxon>Pseudomonadota</taxon>
        <taxon>Alphaproteobacteria</taxon>
        <taxon>Hyphomicrobiales</taxon>
        <taxon>Rhizobiaceae</taxon>
        <taxon>Rhizobium/Agrobacterium group</taxon>
        <taxon>Rhizobium</taxon>
    </lineage>
</organism>
<sequence length="156" mass="16639">MTTGELQLKSSCFACSSRGMGKMYRIAMSRLLVMMRLVIIVSLAGYSLSNASAAMHGSSFPEMAAAVSETDAMQHHDGHDMTKMAVHDHSQSEASGDADGVSKPVKQECCKDFCGGLGIICEGQDVGGPVVTSIRQFIDDRTTLGELPTLNRPPNI</sequence>
<feature type="region of interest" description="Disordered" evidence="1">
    <location>
        <begin position="84"/>
        <end position="103"/>
    </location>
</feature>
<protein>
    <submittedName>
        <fullName evidence="2">Uncharacterized protein</fullName>
    </submittedName>
</protein>